<evidence type="ECO:0000313" key="2">
    <source>
        <dbReference type="EMBL" id="PYY26516.1"/>
    </source>
</evidence>
<protein>
    <recommendedName>
        <fullName evidence="1">DUF11 domain-containing protein</fullName>
    </recommendedName>
</protein>
<dbReference type="PANTHER" id="PTHR34819">
    <property type="entry name" value="LARGE CYSTEINE-RICH PERIPLASMIC PROTEIN OMCB"/>
    <property type="match status" value="1"/>
</dbReference>
<name>A0A2W0C399_9BACL</name>
<dbReference type="Proteomes" id="UP000247459">
    <property type="component" value="Unassembled WGS sequence"/>
</dbReference>
<dbReference type="NCBIfam" id="TIGR01451">
    <property type="entry name" value="B_ant_repeat"/>
    <property type="match status" value="3"/>
</dbReference>
<dbReference type="AlphaFoldDB" id="A0A2W0C399"/>
<dbReference type="InterPro" id="IPR047589">
    <property type="entry name" value="DUF11_rpt"/>
</dbReference>
<proteinExistence type="predicted"/>
<dbReference type="InterPro" id="IPR051172">
    <property type="entry name" value="Chlamydia_OmcB"/>
</dbReference>
<reference evidence="2 3" key="1">
    <citation type="submission" date="2018-01" db="EMBL/GenBank/DDBJ databases">
        <title>Genome sequence of the PGP bacterium Paenibacillus illinoisensis E3.</title>
        <authorList>
            <person name="Rolli E."/>
            <person name="Marasco R."/>
            <person name="Bessem C."/>
            <person name="Michoud G."/>
            <person name="Gaiarsa S."/>
            <person name="Borin S."/>
            <person name="Daffonchio D."/>
        </authorList>
    </citation>
    <scope>NUCLEOTIDE SEQUENCE [LARGE SCALE GENOMIC DNA]</scope>
    <source>
        <strain evidence="2 3">E3</strain>
    </source>
</reference>
<dbReference type="Pfam" id="PF01345">
    <property type="entry name" value="DUF11"/>
    <property type="match status" value="2"/>
</dbReference>
<evidence type="ECO:0000259" key="1">
    <source>
        <dbReference type="Pfam" id="PF01345"/>
    </source>
</evidence>
<comment type="caution">
    <text evidence="2">The sequence shown here is derived from an EMBL/GenBank/DDBJ whole genome shotgun (WGS) entry which is preliminary data.</text>
</comment>
<gene>
    <name evidence="2" type="ORF">PIL02S_05926</name>
</gene>
<dbReference type="EMBL" id="PRLG01000029">
    <property type="protein sequence ID" value="PYY26516.1"/>
    <property type="molecule type" value="Genomic_DNA"/>
</dbReference>
<organism evidence="2 3">
    <name type="scientific">Paenibacillus illinoisensis</name>
    <dbReference type="NCBI Taxonomy" id="59845"/>
    <lineage>
        <taxon>Bacteria</taxon>
        <taxon>Bacillati</taxon>
        <taxon>Bacillota</taxon>
        <taxon>Bacilli</taxon>
        <taxon>Bacillales</taxon>
        <taxon>Paenibacillaceae</taxon>
        <taxon>Paenibacillus</taxon>
    </lineage>
</organism>
<sequence length="563" mass="60889">MSQSSGPLSHWLQNQSLVRFSSGTTELEQVAYSNTVVTPWVGPRLAVRKEANVTVAALGQSLTYQIEIANSGNRTAIVYVVDPLPEDTSLLPNSVLRDGVPLPGASPQLGLPPAEVTPGATLRYHFQVAIVRLPPTLKLLNQAQVNYEFLTPEGRTVTGRELSNTVEVTLASSRLEVALQSDHIPTFSGDIVLYSVVVSNPGFLTAAGAKVTIALAPGLVFIPASVVINGMFAPQMTPDSGIEIGDIEPGSKVTIQYRVQVVSVRDAESIPSQAVLEYTSAGKQEIVYSNEVTLEVIQPFISIQKRVHPVVASVDDTIRYDITIANESNYAVDAKVSDSLPAGMTFVEGSLSWNGVKRPGANPVKGVSLGTLTARSVINIQFEAKIIEHGTGVPESFELVNQARLLYTYRLPDSRTVQRMAASNEATVYLKSPMIKVHVEVNPNLVEQGGSVIFQVRVENTGSLSARVQLTGVLPPGAKWRGQAEDQVQWNIPVYSSPRVLHLGELAPGGEKNISYVAQLSPEETGTLNGFLTALYTYELNGQRRSGEARSNEYTIVIEYRDE</sequence>
<evidence type="ECO:0000313" key="3">
    <source>
        <dbReference type="Proteomes" id="UP000247459"/>
    </source>
</evidence>
<feature type="domain" description="DUF11" evidence="1">
    <location>
        <begin position="180"/>
        <end position="274"/>
    </location>
</feature>
<accession>A0A2W0C399</accession>
<dbReference type="RefSeq" id="WP_110822461.1">
    <property type="nucleotide sequence ID" value="NZ_PRLG01000029.1"/>
</dbReference>
<feature type="domain" description="DUF11" evidence="1">
    <location>
        <begin position="301"/>
        <end position="390"/>
    </location>
</feature>
<dbReference type="InterPro" id="IPR001434">
    <property type="entry name" value="OmcB-like_DUF11"/>
</dbReference>
<dbReference type="OrthoDB" id="1751088at2"/>